<dbReference type="RefSeq" id="WP_126819892.1">
    <property type="nucleotide sequence ID" value="NZ_PIPS01000002.1"/>
</dbReference>
<sequence length="253" mass="28706">MRVHPIKAYDDNYIWLIQPGSDNTVIVVDPGDAEPVKDWLKRHDARVDSYFITHHHWDHTDGLEPLLDDFPAPVFGPRDSRIKAIDHPLSEGEQVQRLGKTFDVLATPGHTLDHISFHHHGFLFCGDTLFSGGCGRMFEGNPEMYVESLKKLRRLPGDTRVFCAHEYTQANLTFAKLVEPNNAVLHSYLEKIKLMRQQQQVTLPSSMQLELAINPFLRFDQTAVIAAAEEHAGQSLNGDAEVFATIRQWKDNA</sequence>
<evidence type="ECO:0000256" key="2">
    <source>
        <dbReference type="ARBA" id="ARBA00004963"/>
    </source>
</evidence>
<evidence type="ECO:0000256" key="3">
    <source>
        <dbReference type="ARBA" id="ARBA00006759"/>
    </source>
</evidence>
<dbReference type="GO" id="GO:0004416">
    <property type="term" value="F:hydroxyacylglutathione hydrolase activity"/>
    <property type="evidence" value="ECO:0007669"/>
    <property type="project" value="UniProtKB-UniRule"/>
</dbReference>
<dbReference type="PANTHER" id="PTHR43705">
    <property type="entry name" value="HYDROXYACYLGLUTATHIONE HYDROLASE"/>
    <property type="match status" value="1"/>
</dbReference>
<comment type="caution">
    <text evidence="9">The sequence shown here is derived from an EMBL/GenBank/DDBJ whole genome shotgun (WGS) entry which is preliminary data.</text>
</comment>
<feature type="binding site" evidence="7">
    <location>
        <position position="110"/>
    </location>
    <ligand>
        <name>Zn(2+)</name>
        <dbReference type="ChEBI" id="CHEBI:29105"/>
        <label>1</label>
    </ligand>
</feature>
<feature type="binding site" evidence="7">
    <location>
        <position position="56"/>
    </location>
    <ligand>
        <name>Zn(2+)</name>
        <dbReference type="ChEBI" id="CHEBI:29105"/>
        <label>1</label>
    </ligand>
</feature>
<dbReference type="HAMAP" id="MF_01374">
    <property type="entry name" value="Glyoxalase_2"/>
    <property type="match status" value="1"/>
</dbReference>
<proteinExistence type="inferred from homology"/>
<feature type="binding site" evidence="7">
    <location>
        <position position="127"/>
    </location>
    <ligand>
        <name>Zn(2+)</name>
        <dbReference type="ChEBI" id="CHEBI:29105"/>
        <label>1</label>
    </ligand>
</feature>
<comment type="pathway">
    <text evidence="2 7">Secondary metabolite metabolism; methylglyoxal degradation; (R)-lactate from methylglyoxal: step 2/2.</text>
</comment>
<dbReference type="Pfam" id="PF16123">
    <property type="entry name" value="HAGH_C"/>
    <property type="match status" value="1"/>
</dbReference>
<dbReference type="AlphaFoldDB" id="A0AA94EDY5"/>
<dbReference type="EMBL" id="PIPS01000002">
    <property type="protein sequence ID" value="RUO43152.1"/>
    <property type="molecule type" value="Genomic_DNA"/>
</dbReference>
<dbReference type="InterPro" id="IPR032282">
    <property type="entry name" value="HAGH_C"/>
</dbReference>
<keyword evidence="5 7" id="KW-0378">Hydrolase</keyword>
<feature type="binding site" evidence="7">
    <location>
        <position position="127"/>
    </location>
    <ligand>
        <name>Zn(2+)</name>
        <dbReference type="ChEBI" id="CHEBI:29105"/>
        <label>2</label>
    </ligand>
</feature>
<dbReference type="GO" id="GO:0046872">
    <property type="term" value="F:metal ion binding"/>
    <property type="evidence" value="ECO:0007669"/>
    <property type="project" value="UniProtKB-KW"/>
</dbReference>
<feature type="binding site" evidence="7">
    <location>
        <position position="59"/>
    </location>
    <ligand>
        <name>Zn(2+)</name>
        <dbReference type="ChEBI" id="CHEBI:29105"/>
        <label>2</label>
    </ligand>
</feature>
<gene>
    <name evidence="7 9" type="primary">gloB</name>
    <name evidence="9" type="ORF">CWE23_07220</name>
</gene>
<evidence type="ECO:0000313" key="9">
    <source>
        <dbReference type="EMBL" id="RUO43152.1"/>
    </source>
</evidence>
<dbReference type="InterPro" id="IPR017782">
    <property type="entry name" value="Hydroxyacylglutathione_Hdrlase"/>
</dbReference>
<comment type="subunit">
    <text evidence="7">Monomer.</text>
</comment>
<dbReference type="NCBIfam" id="TIGR03413">
    <property type="entry name" value="GSH_gloB"/>
    <property type="match status" value="1"/>
</dbReference>
<feature type="domain" description="Metallo-beta-lactamase" evidence="8">
    <location>
        <begin position="11"/>
        <end position="165"/>
    </location>
</feature>
<keyword evidence="4 7" id="KW-0479">Metal-binding</keyword>
<accession>A0AA94EDY5</accession>
<dbReference type="InterPro" id="IPR050110">
    <property type="entry name" value="Glyoxalase_II_hydrolase"/>
</dbReference>
<organism evidence="9 10">
    <name type="scientific">Idiomarina aquatica</name>
    <dbReference type="NCBI Taxonomy" id="1327752"/>
    <lineage>
        <taxon>Bacteria</taxon>
        <taxon>Pseudomonadati</taxon>
        <taxon>Pseudomonadota</taxon>
        <taxon>Gammaproteobacteria</taxon>
        <taxon>Alteromonadales</taxon>
        <taxon>Idiomarinaceae</taxon>
        <taxon>Idiomarina</taxon>
    </lineage>
</organism>
<dbReference type="SUPFAM" id="SSF56281">
    <property type="entry name" value="Metallo-hydrolase/oxidoreductase"/>
    <property type="match status" value="1"/>
</dbReference>
<comment type="function">
    <text evidence="7">Thiolesterase that catalyzes the hydrolysis of S-D-lactoyl-glutathione to form glutathione and D-lactic acid.</text>
</comment>
<protein>
    <recommendedName>
        <fullName evidence="7">Hydroxyacylglutathione hydrolase</fullName>
        <ecNumber evidence="7">3.1.2.6</ecNumber>
    </recommendedName>
    <alternativeName>
        <fullName evidence="7">Glyoxalase II</fullName>
        <shortName evidence="7">Glx II</shortName>
    </alternativeName>
</protein>
<reference evidence="10" key="1">
    <citation type="journal article" date="2018" name="Front. Microbiol.">
        <title>Genome-Based Analysis Reveals the Taxonomy and Diversity of the Family Idiomarinaceae.</title>
        <authorList>
            <person name="Liu Y."/>
            <person name="Lai Q."/>
            <person name="Shao Z."/>
        </authorList>
    </citation>
    <scope>NUCLEOTIDE SEQUENCE [LARGE SCALE GENOMIC DNA]</scope>
    <source>
        <strain evidence="10">SN-14</strain>
    </source>
</reference>
<dbReference type="CDD" id="cd07723">
    <property type="entry name" value="hydroxyacylglutathione_hydrolase_MBL-fold"/>
    <property type="match status" value="1"/>
</dbReference>
<evidence type="ECO:0000256" key="7">
    <source>
        <dbReference type="HAMAP-Rule" id="MF_01374"/>
    </source>
</evidence>
<keyword evidence="6 7" id="KW-0862">Zinc</keyword>
<comment type="catalytic activity">
    <reaction evidence="1 7">
        <text>an S-(2-hydroxyacyl)glutathione + H2O = a 2-hydroxy carboxylate + glutathione + H(+)</text>
        <dbReference type="Rhea" id="RHEA:21864"/>
        <dbReference type="ChEBI" id="CHEBI:15377"/>
        <dbReference type="ChEBI" id="CHEBI:15378"/>
        <dbReference type="ChEBI" id="CHEBI:57925"/>
        <dbReference type="ChEBI" id="CHEBI:58896"/>
        <dbReference type="ChEBI" id="CHEBI:71261"/>
        <dbReference type="EC" id="3.1.2.6"/>
    </reaction>
</comment>
<dbReference type="PANTHER" id="PTHR43705:SF1">
    <property type="entry name" value="HYDROXYACYLGLUTATHIONE HYDROLASE GLOB"/>
    <property type="match status" value="1"/>
</dbReference>
<dbReference type="PIRSF" id="PIRSF005457">
    <property type="entry name" value="Glx"/>
    <property type="match status" value="1"/>
</dbReference>
<dbReference type="Pfam" id="PF00753">
    <property type="entry name" value="Lactamase_B"/>
    <property type="match status" value="1"/>
</dbReference>
<comment type="similarity">
    <text evidence="3 7">Belongs to the metallo-beta-lactamase superfamily. Glyoxalase II family.</text>
</comment>
<keyword evidence="10" id="KW-1185">Reference proteome</keyword>
<evidence type="ECO:0000256" key="4">
    <source>
        <dbReference type="ARBA" id="ARBA00022723"/>
    </source>
</evidence>
<evidence type="ECO:0000256" key="1">
    <source>
        <dbReference type="ARBA" id="ARBA00001623"/>
    </source>
</evidence>
<evidence type="ECO:0000313" key="10">
    <source>
        <dbReference type="Proteomes" id="UP000286680"/>
    </source>
</evidence>
<dbReference type="GO" id="GO:0019243">
    <property type="term" value="P:methylglyoxal catabolic process to D-lactate via S-lactoyl-glutathione"/>
    <property type="evidence" value="ECO:0007669"/>
    <property type="project" value="UniProtKB-UniRule"/>
</dbReference>
<comment type="cofactor">
    <cofactor evidence="7">
        <name>Zn(2+)</name>
        <dbReference type="ChEBI" id="CHEBI:29105"/>
    </cofactor>
    <text evidence="7">Binds 2 Zn(2+) ions per subunit.</text>
</comment>
<dbReference type="InterPro" id="IPR001279">
    <property type="entry name" value="Metallo-B-lactamas"/>
</dbReference>
<feature type="binding site" evidence="7">
    <location>
        <position position="54"/>
    </location>
    <ligand>
        <name>Zn(2+)</name>
        <dbReference type="ChEBI" id="CHEBI:29105"/>
        <label>1</label>
    </ligand>
</feature>
<feature type="binding site" evidence="7">
    <location>
        <position position="58"/>
    </location>
    <ligand>
        <name>Zn(2+)</name>
        <dbReference type="ChEBI" id="CHEBI:29105"/>
        <label>2</label>
    </ligand>
</feature>
<dbReference type="InterPro" id="IPR035680">
    <property type="entry name" value="Clx_II_MBL"/>
</dbReference>
<feature type="binding site" evidence="7">
    <location>
        <position position="165"/>
    </location>
    <ligand>
        <name>Zn(2+)</name>
        <dbReference type="ChEBI" id="CHEBI:29105"/>
        <label>2</label>
    </ligand>
</feature>
<dbReference type="InterPro" id="IPR036866">
    <property type="entry name" value="RibonucZ/Hydroxyglut_hydro"/>
</dbReference>
<evidence type="ECO:0000256" key="5">
    <source>
        <dbReference type="ARBA" id="ARBA00022801"/>
    </source>
</evidence>
<name>A0AA94EDY5_9GAMM</name>
<dbReference type="SMART" id="SM00849">
    <property type="entry name" value="Lactamase_B"/>
    <property type="match status" value="1"/>
</dbReference>
<dbReference type="Gene3D" id="3.60.15.10">
    <property type="entry name" value="Ribonuclease Z/Hydroxyacylglutathione hydrolase-like"/>
    <property type="match status" value="1"/>
</dbReference>
<dbReference type="Proteomes" id="UP000286680">
    <property type="component" value="Unassembled WGS sequence"/>
</dbReference>
<evidence type="ECO:0000259" key="8">
    <source>
        <dbReference type="SMART" id="SM00849"/>
    </source>
</evidence>
<dbReference type="EC" id="3.1.2.6" evidence="7"/>
<evidence type="ECO:0000256" key="6">
    <source>
        <dbReference type="ARBA" id="ARBA00022833"/>
    </source>
</evidence>